<evidence type="ECO:0000259" key="4">
    <source>
        <dbReference type="PROSITE" id="PS51925"/>
    </source>
</evidence>
<dbReference type="GO" id="GO:0016514">
    <property type="term" value="C:SWI/SNF complex"/>
    <property type="evidence" value="ECO:0007669"/>
    <property type="project" value="Ensembl"/>
</dbReference>
<evidence type="ECO:0000313" key="5">
    <source>
        <dbReference type="Ensembl" id="ENSPANP00000022794.2"/>
    </source>
</evidence>
<accession>A0A2I3LH20</accession>
<dbReference type="PANTHER" id="PTHR13844">
    <property type="entry name" value="SWI/SNF-RELATED MATRIX-ASSOCIATED ACTIN-DEPENDENT REGULATOR OF CHROMATIN SUBFAMILY D"/>
    <property type="match status" value="1"/>
</dbReference>
<feature type="region of interest" description="Disordered" evidence="3">
    <location>
        <begin position="250"/>
        <end position="271"/>
    </location>
</feature>
<evidence type="ECO:0000313" key="6">
    <source>
        <dbReference type="Proteomes" id="UP000028761"/>
    </source>
</evidence>
<dbReference type="GeneTree" id="ENSGT00940000158654"/>
<dbReference type="PROSITE" id="PS51925">
    <property type="entry name" value="SWIB_MDM2"/>
    <property type="match status" value="1"/>
</dbReference>
<keyword evidence="2" id="KW-0597">Phosphoprotein</keyword>
<dbReference type="InterPro" id="IPR019835">
    <property type="entry name" value="SWIB_domain"/>
</dbReference>
<evidence type="ECO:0000256" key="2">
    <source>
        <dbReference type="ARBA" id="ARBA00022553"/>
    </source>
</evidence>
<name>A0A2I3LH20_PAPAN</name>
<sequence>MMGERGGQGLAGLSERIGTGWGSCRPFPLQAGPSSQPRLWQTSFAGMAARAVAGGGAGMVYTLRSGARCPLFLGLQQRSGVLLRPNLADERDGGHRLWAPEGPAPDLCTPVGSLPPATWHVTREPDAHGRLAGGTPCWLPIWCSSSASTWHATHHDGSIPKTPACAPGAASHACPAPGWLKRRKMADKVLPQRIRELVPESQAYMDLLAFERKLDQTIARKRMEIQEAIKKPLTQKRKLRIYISNTFSPSKAEGDSAGTAGTPGGTPAGDKVASWELRVEGKLLDDPSKQKRKFSSFFKSLVIELDKELYGPDNHLVEWHRMPTTQETDGFQVKRPGDLNVKCTLLLMLDHQPPQYKLDPRLARLLGVHTQTRAAIMQALWLYIKHNQLQDGHEREYINCNRYFRQIFSCGRLRFSEIPMKLAGLLQHPDPIVINHVISVDPNDQKKTACYDIDVEVDDPLKAQMSNFLASTTNQQEIASLDVKIHETIESINQLKTQRDFMLSFSTDPQDFIQEWLRSQRRDLKIITDVIGNPEEERRAAFYHQPWAQEAVGRHIFAKVQQRRQELEQVLGIRLT</sequence>
<dbReference type="SUPFAM" id="SSF47592">
    <property type="entry name" value="SWIB/MDM2 domain"/>
    <property type="match status" value="1"/>
</dbReference>
<comment type="similarity">
    <text evidence="1">Belongs to the SMARCD family.</text>
</comment>
<reference evidence="5" key="2">
    <citation type="submission" date="2025-08" db="UniProtKB">
        <authorList>
            <consortium name="Ensembl"/>
        </authorList>
    </citation>
    <scope>IDENTIFICATION</scope>
</reference>
<feature type="domain" description="DM2" evidence="4">
    <location>
        <begin position="351"/>
        <end position="428"/>
    </location>
</feature>
<dbReference type="Proteomes" id="UP000028761">
    <property type="component" value="Chromosome 17"/>
</dbReference>
<organism evidence="5 6">
    <name type="scientific">Papio anubis</name>
    <name type="common">Olive baboon</name>
    <dbReference type="NCBI Taxonomy" id="9555"/>
    <lineage>
        <taxon>Eukaryota</taxon>
        <taxon>Metazoa</taxon>
        <taxon>Chordata</taxon>
        <taxon>Craniata</taxon>
        <taxon>Vertebrata</taxon>
        <taxon>Euteleostomi</taxon>
        <taxon>Mammalia</taxon>
        <taxon>Eutheria</taxon>
        <taxon>Euarchontoglires</taxon>
        <taxon>Primates</taxon>
        <taxon>Haplorrhini</taxon>
        <taxon>Catarrhini</taxon>
        <taxon>Cercopithecidae</taxon>
        <taxon>Cercopithecinae</taxon>
        <taxon>Papio</taxon>
    </lineage>
</organism>
<dbReference type="ExpressionAtlas" id="A0A2I3LH20">
    <property type="expression patterns" value="baseline"/>
</dbReference>
<dbReference type="SMART" id="SM00151">
    <property type="entry name" value="SWIB"/>
    <property type="match status" value="1"/>
</dbReference>
<keyword evidence="6" id="KW-1185">Reference proteome</keyword>
<dbReference type="AlphaFoldDB" id="A0A2I3LH20"/>
<dbReference type="Bgee" id="ENSPANG00000020977">
    <property type="expression patterns" value="Expressed in pancreas and 67 other cell types or tissues"/>
</dbReference>
<dbReference type="Ensembl" id="ENSPANT00000047383.2">
    <property type="protein sequence ID" value="ENSPANP00000022794.2"/>
    <property type="gene ID" value="ENSPANG00000020977.3"/>
</dbReference>
<dbReference type="InterPro" id="IPR036885">
    <property type="entry name" value="SWIB_MDM2_dom_sf"/>
</dbReference>
<protein>
    <submittedName>
        <fullName evidence="5">SWI/SNF related BAF chromatin remodeling complex subunit D2</fullName>
    </submittedName>
</protein>
<reference evidence="5 6" key="1">
    <citation type="submission" date="2012-03" db="EMBL/GenBank/DDBJ databases">
        <title>Whole Genome Assembly of Papio anubis.</title>
        <authorList>
            <person name="Liu Y.L."/>
            <person name="Abraham K.A."/>
            <person name="Akbar H.A."/>
            <person name="Ali S.A."/>
            <person name="Anosike U.A."/>
            <person name="Aqrawi P.A."/>
            <person name="Arias F.A."/>
            <person name="Attaway T.A."/>
            <person name="Awwad R.A."/>
            <person name="Babu C.B."/>
            <person name="Bandaranaike D.B."/>
            <person name="Battles P.B."/>
            <person name="Bell A.B."/>
            <person name="Beltran B.B."/>
            <person name="Berhane-Mersha D.B."/>
            <person name="Bess C.B."/>
            <person name="Bickham C.B."/>
            <person name="Bolden T.B."/>
            <person name="Carter K.C."/>
            <person name="Chau D.C."/>
            <person name="Chavez A.C."/>
            <person name="Clerc-Blankenburg K.C."/>
            <person name="Coyle M.C."/>
            <person name="Dao M.D."/>
            <person name="Davila M.L.D."/>
            <person name="Davy-Carroll L.D."/>
            <person name="Denson S.D."/>
            <person name="Dinh H.D."/>
            <person name="Fernandez S.F."/>
            <person name="Fernando P.F."/>
            <person name="Forbes L.F."/>
            <person name="Francis C.F."/>
            <person name="Francisco L.F."/>
            <person name="Fu Q.F."/>
            <person name="Garcia-Iii R.G."/>
            <person name="Garrett T.G."/>
            <person name="Gross S.G."/>
            <person name="Gubbala S.G."/>
            <person name="Hirani K.H."/>
            <person name="Hogues M.H."/>
            <person name="Hollins B.H."/>
            <person name="Jackson L.J."/>
            <person name="Javaid M.J."/>
            <person name="Jhangiani S.J."/>
            <person name="Johnson A.J."/>
            <person name="Johnson B.J."/>
            <person name="Jones J.J."/>
            <person name="Joshi V.J."/>
            <person name="Kalu J.K."/>
            <person name="Khan N.K."/>
            <person name="Korchina V.K."/>
            <person name="Kovar C.K."/>
            <person name="Lago L.L."/>
            <person name="Lara F.L."/>
            <person name="Le T.-K.L."/>
            <person name="Lee S.L."/>
            <person name="Legall-Iii F.L."/>
            <person name="Lemon S.L."/>
            <person name="Liu J.L."/>
            <person name="Liu Y.-S.L."/>
            <person name="Liyanage D.L."/>
            <person name="Lopez J.L."/>
            <person name="Lorensuhewa L.L."/>
            <person name="Mata R.M."/>
            <person name="Mathew T.M."/>
            <person name="Mercado C.M."/>
            <person name="Mercado I.M."/>
            <person name="Morales K.M."/>
            <person name="Morgan M.M."/>
            <person name="Munidasa M.M."/>
            <person name="Ngo D.N."/>
            <person name="Nguyen L.N."/>
            <person name="Nguyen T.N."/>
            <person name="Nguyen N.N."/>
            <person name="Obregon M.O."/>
            <person name="Okwuonu G.O."/>
            <person name="Ongeri F.O."/>
            <person name="Onwere C.O."/>
            <person name="Osifeso I.O."/>
            <person name="Parra A.P."/>
            <person name="Patil S.P."/>
            <person name="Perez A.P."/>
            <person name="Perez Y.P."/>
            <person name="Pham C.P."/>
            <person name="Pu L.-L.P."/>
            <person name="Puazo M.P."/>
            <person name="Quiroz J.Q."/>
            <person name="Rouhana J.R."/>
            <person name="Ruiz M.R."/>
            <person name="Ruiz S.-J.R."/>
            <person name="Saada N.S."/>
            <person name="Santibanez J.S."/>
            <person name="Scheel M.S."/>
            <person name="Schneider B.S."/>
            <person name="Simmons D.S."/>
            <person name="Sisson I.S."/>
            <person name="Tang L.-Y.T."/>
            <person name="Thornton R.T."/>
            <person name="Tisius J.T."/>
            <person name="Toledanes G.T."/>
            <person name="Trejos Z.T."/>
            <person name="Usmani K.U."/>
            <person name="Varghese R.V."/>
            <person name="Vattathil S.V."/>
            <person name="Vee V.V."/>
            <person name="Walker D.W."/>
            <person name="Weissenberger G.W."/>
            <person name="White C.W."/>
            <person name="Williams A.W."/>
            <person name="Woodworth J.W."/>
            <person name="Wright R.W."/>
            <person name="Zhu Y.Z."/>
            <person name="Han Y.H."/>
            <person name="Newsham I.N."/>
            <person name="Nazareth L.N."/>
            <person name="Worley K.W."/>
            <person name="Muzny D.M."/>
            <person name="Rogers J.R."/>
            <person name="Gibbs R.G."/>
        </authorList>
    </citation>
    <scope>NUCLEOTIDE SEQUENCE [LARGE SCALE GENOMIC DNA]</scope>
</reference>
<dbReference type="FunFam" id="1.10.245.10:FF:000001">
    <property type="entry name" value="SWI/SNF-related matrix-associated regulator of chromatin subfamily D member 3 isoform 1"/>
    <property type="match status" value="1"/>
</dbReference>
<reference evidence="5" key="3">
    <citation type="submission" date="2025-09" db="UniProtKB">
        <authorList>
            <consortium name="Ensembl"/>
        </authorList>
    </citation>
    <scope>IDENTIFICATION</scope>
</reference>
<evidence type="ECO:0000256" key="1">
    <source>
        <dbReference type="ARBA" id="ARBA00010619"/>
    </source>
</evidence>
<gene>
    <name evidence="5" type="primary">SMARCD2</name>
</gene>
<dbReference type="Gene3D" id="1.10.245.10">
    <property type="entry name" value="SWIB/MDM2 domain"/>
    <property type="match status" value="1"/>
</dbReference>
<dbReference type="InterPro" id="IPR003121">
    <property type="entry name" value="SWIB_MDM2_domain"/>
</dbReference>
<dbReference type="InterPro" id="IPR030090">
    <property type="entry name" value="SMARCD2_SWIB_dom"/>
</dbReference>
<dbReference type="Pfam" id="PF02201">
    <property type="entry name" value="SWIB"/>
    <property type="match status" value="1"/>
</dbReference>
<dbReference type="GO" id="GO:0006337">
    <property type="term" value="P:nucleosome disassembly"/>
    <property type="evidence" value="ECO:0007669"/>
    <property type="project" value="Ensembl"/>
</dbReference>
<dbReference type="CDD" id="cd17675">
    <property type="entry name" value="SWIB_BAF60B"/>
    <property type="match status" value="1"/>
</dbReference>
<proteinExistence type="inferred from homology"/>
<dbReference type="GO" id="GO:0005654">
    <property type="term" value="C:nucleoplasm"/>
    <property type="evidence" value="ECO:0007669"/>
    <property type="project" value="Ensembl"/>
</dbReference>
<evidence type="ECO:0000256" key="3">
    <source>
        <dbReference type="SAM" id="MobiDB-lite"/>
    </source>
</evidence>